<reference evidence="1 2" key="1">
    <citation type="journal article" date="2015" name="Genome Announc.">
        <title>Draft Genome Sequence and Gene Annotation of the Entomopathogenic Fungus Verticillium hemipterigenum.</title>
        <authorList>
            <person name="Horn F."/>
            <person name="Habel A."/>
            <person name="Scharf D.H."/>
            <person name="Dworschak J."/>
            <person name="Brakhage A.A."/>
            <person name="Guthke R."/>
            <person name="Hertweck C."/>
            <person name="Linde J."/>
        </authorList>
    </citation>
    <scope>NUCLEOTIDE SEQUENCE [LARGE SCALE GENOMIC DNA]</scope>
</reference>
<sequence>MRFFWCECGVTVPEDTIPRCAWCRRRHLHDSLWWREWQEVGSKMPFFEDDPCYPLWVTDENGEYPKPYPKLRYSSLVSG</sequence>
<dbReference type="AlphaFoldDB" id="A0A0A1T933"/>
<dbReference type="HOGENOM" id="CLU_2607708_0_0_1"/>
<dbReference type="OrthoDB" id="419711at2759"/>
<dbReference type="Proteomes" id="UP000039046">
    <property type="component" value="Unassembled WGS sequence"/>
</dbReference>
<evidence type="ECO:0000313" key="2">
    <source>
        <dbReference type="Proteomes" id="UP000039046"/>
    </source>
</evidence>
<protein>
    <submittedName>
        <fullName evidence="1">Uncharacterized protein</fullName>
    </submittedName>
</protein>
<keyword evidence="2" id="KW-1185">Reference proteome</keyword>
<organism evidence="1 2">
    <name type="scientific">[Torrubiella] hemipterigena</name>
    <dbReference type="NCBI Taxonomy" id="1531966"/>
    <lineage>
        <taxon>Eukaryota</taxon>
        <taxon>Fungi</taxon>
        <taxon>Dikarya</taxon>
        <taxon>Ascomycota</taxon>
        <taxon>Pezizomycotina</taxon>
        <taxon>Sordariomycetes</taxon>
        <taxon>Hypocreomycetidae</taxon>
        <taxon>Hypocreales</taxon>
        <taxon>Clavicipitaceae</taxon>
        <taxon>Clavicipitaceae incertae sedis</taxon>
        <taxon>'Torrubiella' clade</taxon>
    </lineage>
</organism>
<accession>A0A0A1T933</accession>
<proteinExistence type="predicted"/>
<evidence type="ECO:0000313" key="1">
    <source>
        <dbReference type="EMBL" id="CEJ93621.1"/>
    </source>
</evidence>
<name>A0A0A1T933_9HYPO</name>
<gene>
    <name evidence="1" type="ORF">VHEMI09200</name>
</gene>
<dbReference type="EMBL" id="CDHN01000005">
    <property type="protein sequence ID" value="CEJ93621.1"/>
    <property type="molecule type" value="Genomic_DNA"/>
</dbReference>